<dbReference type="InterPro" id="IPR013328">
    <property type="entry name" value="6PGD_dom2"/>
</dbReference>
<dbReference type="InterPro" id="IPR050988">
    <property type="entry name" value="Mannitol_DH/Oxidoreductase"/>
</dbReference>
<evidence type="ECO:0000256" key="1">
    <source>
        <dbReference type="ARBA" id="ARBA00023002"/>
    </source>
</evidence>
<feature type="domain" description="Mannitol dehydrogenase N-terminal" evidence="3">
    <location>
        <begin position="31"/>
        <end position="275"/>
    </location>
</feature>
<dbReference type="GO" id="GO:0019594">
    <property type="term" value="P:mannitol metabolic process"/>
    <property type="evidence" value="ECO:0007669"/>
    <property type="project" value="InterPro"/>
</dbReference>
<dbReference type="PANTHER" id="PTHR43362:SF1">
    <property type="entry name" value="MANNITOL DEHYDROGENASE 2-RELATED"/>
    <property type="match status" value="1"/>
</dbReference>
<dbReference type="InterPro" id="IPR036291">
    <property type="entry name" value="NAD(P)-bd_dom_sf"/>
</dbReference>
<dbReference type="Pfam" id="PF01232">
    <property type="entry name" value="Mannitol_dh"/>
    <property type="match status" value="1"/>
</dbReference>
<dbReference type="PANTHER" id="PTHR43362">
    <property type="entry name" value="MANNITOL DEHYDROGENASE DSF1-RELATED"/>
    <property type="match status" value="1"/>
</dbReference>
<dbReference type="RefSeq" id="WP_075797515.1">
    <property type="nucleotide sequence ID" value="NZ_CP015583.1"/>
</dbReference>
<evidence type="ECO:0000313" key="6">
    <source>
        <dbReference type="Proteomes" id="UP000185494"/>
    </source>
</evidence>
<evidence type="ECO:0000259" key="3">
    <source>
        <dbReference type="Pfam" id="PF01232"/>
    </source>
</evidence>
<feature type="domain" description="Mannitol dehydrogenase C-terminal" evidence="4">
    <location>
        <begin position="284"/>
        <end position="476"/>
    </location>
</feature>
<dbReference type="EMBL" id="CP015583">
    <property type="protein sequence ID" value="APT56572.1"/>
    <property type="molecule type" value="Genomic_DNA"/>
</dbReference>
<dbReference type="eggNOG" id="COG0246">
    <property type="taxonomic scope" value="Bacteria"/>
</dbReference>
<dbReference type="PRINTS" id="PR00084">
    <property type="entry name" value="MTLDHDRGNASE"/>
</dbReference>
<dbReference type="PROSITE" id="PS00974">
    <property type="entry name" value="MANNITOL_DHGENASE"/>
    <property type="match status" value="1"/>
</dbReference>
<dbReference type="SUPFAM" id="SSF48179">
    <property type="entry name" value="6-phosphogluconate dehydrogenase C-terminal domain-like"/>
    <property type="match status" value="1"/>
</dbReference>
<keyword evidence="1" id="KW-0560">Oxidoreductase</keyword>
<dbReference type="STRING" id="257708.RGI145_05065"/>
<reference evidence="5 6" key="1">
    <citation type="submission" date="2016-05" db="EMBL/GenBank/DDBJ databases">
        <title>Complete Genome and Methylome Analysis of Psychrotrophic Bacterial Isolates from Antarctic Lake Untersee.</title>
        <authorList>
            <person name="Fomenkov A."/>
            <person name="Akimov V.N."/>
            <person name="Vasilyeva L.V."/>
            <person name="Andersen D."/>
            <person name="Vincze T."/>
            <person name="Roberts R.J."/>
        </authorList>
    </citation>
    <scope>NUCLEOTIDE SEQUENCE [LARGE SCALE GENOMIC DNA]</scope>
    <source>
        <strain evidence="5 6">U14-5</strain>
    </source>
</reference>
<dbReference type="AlphaFoldDB" id="A0A1L7ACR3"/>
<evidence type="ECO:0000313" key="5">
    <source>
        <dbReference type="EMBL" id="APT56572.1"/>
    </source>
</evidence>
<dbReference type="InterPro" id="IPR000669">
    <property type="entry name" value="Mannitol_DH"/>
</dbReference>
<dbReference type="KEGG" id="rgi:RGI145_05065"/>
<evidence type="ECO:0000256" key="2">
    <source>
        <dbReference type="ARBA" id="ARBA00023027"/>
    </source>
</evidence>
<organism evidence="5 6">
    <name type="scientific">Roseomonas gilardii</name>
    <dbReference type="NCBI Taxonomy" id="257708"/>
    <lineage>
        <taxon>Bacteria</taxon>
        <taxon>Pseudomonadati</taxon>
        <taxon>Pseudomonadota</taxon>
        <taxon>Alphaproteobacteria</taxon>
        <taxon>Acetobacterales</taxon>
        <taxon>Roseomonadaceae</taxon>
        <taxon>Roseomonas</taxon>
    </lineage>
</organism>
<protein>
    <submittedName>
        <fullName evidence="5">Mannitol dehydrogenase</fullName>
    </submittedName>
</protein>
<dbReference type="InterPro" id="IPR013131">
    <property type="entry name" value="Mannitol_DH_N"/>
</dbReference>
<name>A0A1L7ACR3_9PROT</name>
<dbReference type="Pfam" id="PF08125">
    <property type="entry name" value="Mannitol_dh_C"/>
    <property type="match status" value="1"/>
</dbReference>
<dbReference type="GO" id="GO:0016616">
    <property type="term" value="F:oxidoreductase activity, acting on the CH-OH group of donors, NAD or NADP as acceptor"/>
    <property type="evidence" value="ECO:0007669"/>
    <property type="project" value="TreeGrafter"/>
</dbReference>
<dbReference type="InterPro" id="IPR008927">
    <property type="entry name" value="6-PGluconate_DH-like_C_sf"/>
</dbReference>
<dbReference type="InterPro" id="IPR023027">
    <property type="entry name" value="Mannitol_DH_CS"/>
</dbReference>
<dbReference type="Gene3D" id="1.10.1040.10">
    <property type="entry name" value="N-(1-d-carboxylethyl)-l-norvaline Dehydrogenase, domain 2"/>
    <property type="match status" value="1"/>
</dbReference>
<evidence type="ECO:0000259" key="4">
    <source>
        <dbReference type="Pfam" id="PF08125"/>
    </source>
</evidence>
<dbReference type="Gene3D" id="3.40.50.720">
    <property type="entry name" value="NAD(P)-binding Rossmann-like Domain"/>
    <property type="match status" value="1"/>
</dbReference>
<sequence length="488" mass="52359">MSPPRLSRHSLPQLPAGIRRPAYDPANIRIGIAHLGLGAFHRAHQAVYTDDRLAAGETGWGISGMSLRSPTVREALAPQDGLYTVLERGPDGDAARIVGSIAEVLTVPETPERAMARLTDPATRIISLTVTEKAYCRARDGGLDAAHPDIRHDLAGEAFPRSAPGLLVEALRQRRAAGAPACTILCCDNLPRNGETVSRIVAEFAARRDPGLTAWIGENVTFPSTMVDRIVPATRDEDRAAVAALGYEDAWPVVAEPFTQWVIEDRFAGPRPRWEEAGALLVGDVHAYELMKLRCLNGAHSSLAYLGALAGLETVSDAMAEPALAGFLPRLWREDVIPTLAPVPGVDLPTYTAQLAERFRNPAIRHRLLQIAMDGSQKLPQRLLGPALARLRAGAMPHAIAMAVAGWMAFLLGTDERGGTHGIDDPMGERLSATARAAGRDAAALSQALFAIDEIFPAELAEHEGFRVAVREALGRLLAQGVRKTLAA</sequence>
<gene>
    <name evidence="5" type="ORF">RGI145_05065</name>
</gene>
<dbReference type="InterPro" id="IPR013118">
    <property type="entry name" value="Mannitol_DH_C"/>
</dbReference>
<dbReference type="SUPFAM" id="SSF51735">
    <property type="entry name" value="NAD(P)-binding Rossmann-fold domains"/>
    <property type="match status" value="1"/>
</dbReference>
<keyword evidence="2" id="KW-0520">NAD</keyword>
<proteinExistence type="predicted"/>
<accession>A0A1L7ACR3</accession>
<dbReference type="Proteomes" id="UP000185494">
    <property type="component" value="Chromosome 1"/>
</dbReference>